<dbReference type="AlphaFoldDB" id="A0A8T8SPR5"/>
<evidence type="ECO:0000256" key="1">
    <source>
        <dbReference type="SAM" id="MobiDB-lite"/>
    </source>
</evidence>
<feature type="compositionally biased region" description="Polar residues" evidence="1">
    <location>
        <begin position="166"/>
        <end position="175"/>
    </location>
</feature>
<dbReference type="PANTHER" id="PTHR33096:SF1">
    <property type="entry name" value="CXC1-LIKE CYSTEINE CLUSTER ASSOCIATED WITH KDZ TRANSPOSASES DOMAIN-CONTAINING PROTEIN"/>
    <property type="match status" value="1"/>
</dbReference>
<sequence length="189" mass="20803">MVLELTPPWRSEWFLLDADDLHMTLAQFADSWPSCFGSFQHDAPSPGVPQVIITIDGNFTQKRRAKPDYVSRQPFPPRRFLSQQQVKKADSVLHRAKGTGPDQKSCVAKIRAADLSNMSGTTPYEINGLKGAGCRHDIPLGFCDITTLWHSFSPSRAPLNSASFTLESPTTSAAVSPSVKRGPPLLERP</sequence>
<evidence type="ECO:0000313" key="2">
    <source>
        <dbReference type="EMBL" id="KAE8244651.1"/>
    </source>
</evidence>
<evidence type="ECO:0000313" key="3">
    <source>
        <dbReference type="Proteomes" id="UP000077521"/>
    </source>
</evidence>
<protein>
    <submittedName>
        <fullName evidence="2">Uncharacterized protein</fullName>
    </submittedName>
</protein>
<dbReference type="EMBL" id="LWDF02000605">
    <property type="protein sequence ID" value="KAE8244651.1"/>
    <property type="molecule type" value="Genomic_DNA"/>
</dbReference>
<proteinExistence type="predicted"/>
<organism evidence="2 3">
    <name type="scientific">Tilletia indica</name>
    <dbReference type="NCBI Taxonomy" id="43049"/>
    <lineage>
        <taxon>Eukaryota</taxon>
        <taxon>Fungi</taxon>
        <taxon>Dikarya</taxon>
        <taxon>Basidiomycota</taxon>
        <taxon>Ustilaginomycotina</taxon>
        <taxon>Exobasidiomycetes</taxon>
        <taxon>Tilletiales</taxon>
        <taxon>Tilletiaceae</taxon>
        <taxon>Tilletia</taxon>
    </lineage>
</organism>
<dbReference type="Proteomes" id="UP000077521">
    <property type="component" value="Unassembled WGS sequence"/>
</dbReference>
<comment type="caution">
    <text evidence="2">The sequence shown here is derived from an EMBL/GenBank/DDBJ whole genome shotgun (WGS) entry which is preliminary data.</text>
</comment>
<feature type="region of interest" description="Disordered" evidence="1">
    <location>
        <begin position="166"/>
        <end position="189"/>
    </location>
</feature>
<dbReference type="Pfam" id="PF18758">
    <property type="entry name" value="KDZ"/>
    <property type="match status" value="1"/>
</dbReference>
<keyword evidence="3" id="KW-1185">Reference proteome</keyword>
<reference evidence="2" key="1">
    <citation type="submission" date="2016-04" db="EMBL/GenBank/DDBJ databases">
        <authorList>
            <person name="Nguyen H.D."/>
            <person name="Samba Siva P."/>
            <person name="Cullis J."/>
            <person name="Levesque C.A."/>
            <person name="Hambleton S."/>
        </authorList>
    </citation>
    <scope>NUCLEOTIDE SEQUENCE</scope>
    <source>
        <strain evidence="2">DAOMC 236416</strain>
    </source>
</reference>
<name>A0A8T8SPR5_9BASI</name>
<dbReference type="InterPro" id="IPR040521">
    <property type="entry name" value="KDZ"/>
</dbReference>
<gene>
    <name evidence="2" type="ORF">A4X13_0g6400</name>
</gene>
<dbReference type="PANTHER" id="PTHR33096">
    <property type="entry name" value="CXC2 DOMAIN-CONTAINING PROTEIN"/>
    <property type="match status" value="1"/>
</dbReference>
<reference evidence="2" key="2">
    <citation type="journal article" date="2019" name="IMA Fungus">
        <title>Genome sequencing and comparison of five Tilletia species to identify candidate genes for the detection of regulated species infecting wheat.</title>
        <authorList>
            <person name="Nguyen H.D.T."/>
            <person name="Sultana T."/>
            <person name="Kesanakurti P."/>
            <person name="Hambleton S."/>
        </authorList>
    </citation>
    <scope>NUCLEOTIDE SEQUENCE</scope>
    <source>
        <strain evidence="2">DAOMC 236416</strain>
    </source>
</reference>
<accession>A0A8T8SPR5</accession>